<feature type="transmembrane region" description="Helical" evidence="5">
    <location>
        <begin position="296"/>
        <end position="315"/>
    </location>
</feature>
<keyword evidence="4 5" id="KW-0472">Membrane</keyword>
<feature type="transmembrane region" description="Helical" evidence="5">
    <location>
        <begin position="263"/>
        <end position="284"/>
    </location>
</feature>
<organism evidence="7 8">
    <name type="scientific">Dictyobacter halimunensis</name>
    <dbReference type="NCBI Taxonomy" id="3026934"/>
    <lineage>
        <taxon>Bacteria</taxon>
        <taxon>Bacillati</taxon>
        <taxon>Chloroflexota</taxon>
        <taxon>Ktedonobacteria</taxon>
        <taxon>Ktedonobacterales</taxon>
        <taxon>Dictyobacteraceae</taxon>
        <taxon>Dictyobacter</taxon>
    </lineage>
</organism>
<evidence type="ECO:0000313" key="8">
    <source>
        <dbReference type="Proteomes" id="UP001344906"/>
    </source>
</evidence>
<dbReference type="PANTHER" id="PTHR23523">
    <property type="match status" value="1"/>
</dbReference>
<dbReference type="Gene3D" id="1.20.1250.20">
    <property type="entry name" value="MFS general substrate transporter like domains"/>
    <property type="match status" value="2"/>
</dbReference>
<dbReference type="EMBL" id="BSRI01000001">
    <property type="protein sequence ID" value="GLV53391.1"/>
    <property type="molecule type" value="Genomic_DNA"/>
</dbReference>
<evidence type="ECO:0000256" key="5">
    <source>
        <dbReference type="SAM" id="Phobius"/>
    </source>
</evidence>
<feature type="transmembrane region" description="Helical" evidence="5">
    <location>
        <begin position="230"/>
        <end position="251"/>
    </location>
</feature>
<feature type="transmembrane region" description="Helical" evidence="5">
    <location>
        <begin position="59"/>
        <end position="79"/>
    </location>
</feature>
<dbReference type="SUPFAM" id="SSF103473">
    <property type="entry name" value="MFS general substrate transporter"/>
    <property type="match status" value="1"/>
</dbReference>
<feature type="domain" description="Major facilitator superfamily (MFS) profile" evidence="6">
    <location>
        <begin position="19"/>
        <end position="407"/>
    </location>
</feature>
<accession>A0ABQ6FK73</accession>
<feature type="transmembrane region" description="Helical" evidence="5">
    <location>
        <begin position="176"/>
        <end position="197"/>
    </location>
</feature>
<dbReference type="InterPro" id="IPR011701">
    <property type="entry name" value="MFS"/>
</dbReference>
<evidence type="ECO:0000256" key="1">
    <source>
        <dbReference type="ARBA" id="ARBA00004651"/>
    </source>
</evidence>
<feature type="transmembrane region" description="Helical" evidence="5">
    <location>
        <begin position="86"/>
        <end position="105"/>
    </location>
</feature>
<keyword evidence="2 5" id="KW-0812">Transmembrane</keyword>
<protein>
    <submittedName>
        <fullName evidence="7">MFS transporter</fullName>
    </submittedName>
</protein>
<dbReference type="InterPro" id="IPR036259">
    <property type="entry name" value="MFS_trans_sf"/>
</dbReference>
<reference evidence="7 8" key="1">
    <citation type="submission" date="2023-02" db="EMBL/GenBank/DDBJ databases">
        <title>Dictyobacter halimunensis sp. nov., a new member of the class Ktedonobacteria from forest soil in a geothermal area.</title>
        <authorList>
            <person name="Rachmania M.K."/>
            <person name="Ningsih F."/>
            <person name="Sakai Y."/>
            <person name="Yabe S."/>
            <person name="Yokota A."/>
            <person name="Sjamsuridzal W."/>
        </authorList>
    </citation>
    <scope>NUCLEOTIDE SEQUENCE [LARGE SCALE GENOMIC DNA]</scope>
    <source>
        <strain evidence="7 8">S3.2.2.5</strain>
    </source>
</reference>
<evidence type="ECO:0000256" key="4">
    <source>
        <dbReference type="ARBA" id="ARBA00023136"/>
    </source>
</evidence>
<keyword evidence="8" id="KW-1185">Reference proteome</keyword>
<feature type="transmembrane region" description="Helical" evidence="5">
    <location>
        <begin position="321"/>
        <end position="344"/>
    </location>
</feature>
<dbReference type="Pfam" id="PF07690">
    <property type="entry name" value="MFS_1"/>
    <property type="match status" value="1"/>
</dbReference>
<feature type="transmembrane region" description="Helical" evidence="5">
    <location>
        <begin position="356"/>
        <end position="375"/>
    </location>
</feature>
<comment type="caution">
    <text evidence="7">The sequence shown here is derived from an EMBL/GenBank/DDBJ whole genome shotgun (WGS) entry which is preliminary data.</text>
</comment>
<dbReference type="PANTHER" id="PTHR23523:SF2">
    <property type="entry name" value="2-NITROIMIDAZOLE TRANSPORTER"/>
    <property type="match status" value="1"/>
</dbReference>
<feature type="transmembrane region" description="Helical" evidence="5">
    <location>
        <begin position="20"/>
        <end position="39"/>
    </location>
</feature>
<sequence length="410" mass="44108">MNHVRERDIVKKPRFWRVGLTLTLLILVGINLRTGLLGVPPILPLLSHDLHLSHTETGLLTSLPTLIMGIVSLPIGIMIGRLGGRFMVASGLLLVAIGTALRALWPAALPLYIFTALLSLGSACSQTAIPALIRQWFATRIGLATALYTDGVVVGETLGAGLTIPVMQIWLGSNAWASSFVFWSIPVAITFMLWLWLAPANAVERTGEISSSVKKPSPAVPVHRPPLVNAWSLGLLLGGAQLIYFGTNAWIAPYNQAVHASSLTWVSLGALNAAQLPSVLAITLFADRLAGRRMPFLICGALCLLALAGWIWTPISLEPLWAALLGGATIIIYTLTMALPALLVQQERVALWTGRMLTVGYLFSFLGPFIGGWLWDITYVPIIAFLPLALAAGIILTFGLLLPIRMSVDI</sequence>
<evidence type="ECO:0000313" key="7">
    <source>
        <dbReference type="EMBL" id="GLV53391.1"/>
    </source>
</evidence>
<gene>
    <name evidence="7" type="ORF">KDH_02460</name>
</gene>
<keyword evidence="3 5" id="KW-1133">Transmembrane helix</keyword>
<evidence type="ECO:0000259" key="6">
    <source>
        <dbReference type="PROSITE" id="PS50850"/>
    </source>
</evidence>
<feature type="transmembrane region" description="Helical" evidence="5">
    <location>
        <begin position="111"/>
        <end position="133"/>
    </location>
</feature>
<feature type="transmembrane region" description="Helical" evidence="5">
    <location>
        <begin position="381"/>
        <end position="404"/>
    </location>
</feature>
<dbReference type="Proteomes" id="UP001344906">
    <property type="component" value="Unassembled WGS sequence"/>
</dbReference>
<evidence type="ECO:0000256" key="3">
    <source>
        <dbReference type="ARBA" id="ARBA00022989"/>
    </source>
</evidence>
<comment type="subcellular location">
    <subcellularLocation>
        <location evidence="1">Cell membrane</location>
        <topology evidence="1">Multi-pass membrane protein</topology>
    </subcellularLocation>
</comment>
<dbReference type="PROSITE" id="PS50850">
    <property type="entry name" value="MFS"/>
    <property type="match status" value="1"/>
</dbReference>
<dbReference type="RefSeq" id="WP_338246963.1">
    <property type="nucleotide sequence ID" value="NZ_BSRI01000001.1"/>
</dbReference>
<proteinExistence type="predicted"/>
<dbReference type="InterPro" id="IPR020846">
    <property type="entry name" value="MFS_dom"/>
</dbReference>
<feature type="transmembrane region" description="Helical" evidence="5">
    <location>
        <begin position="145"/>
        <end position="170"/>
    </location>
</feature>
<name>A0ABQ6FK73_9CHLR</name>
<evidence type="ECO:0000256" key="2">
    <source>
        <dbReference type="ARBA" id="ARBA00022692"/>
    </source>
</evidence>
<dbReference type="InterPro" id="IPR052524">
    <property type="entry name" value="MFS_Cyanate_Porter"/>
</dbReference>